<protein>
    <submittedName>
        <fullName evidence="1">Uncharacterized protein</fullName>
    </submittedName>
</protein>
<reference evidence="1 2" key="1">
    <citation type="journal article" date="2020" name="bioRxiv">
        <title>Whole genome comparisons of ergot fungi reveals the divergence and evolution of species within the genus Claviceps are the result of varying mechanisms driving genome evolution and host range expansion.</title>
        <authorList>
            <person name="Wyka S.A."/>
            <person name="Mondo S.J."/>
            <person name="Liu M."/>
            <person name="Dettman J."/>
            <person name="Nalam V."/>
            <person name="Broders K.D."/>
        </authorList>
    </citation>
    <scope>NUCLEOTIDE SEQUENCE [LARGE SCALE GENOMIC DNA]</scope>
    <source>
        <strain evidence="1 2">Clav52</strain>
    </source>
</reference>
<dbReference type="AlphaFoldDB" id="A0A9P7QBF2"/>
<keyword evidence="2" id="KW-1185">Reference proteome</keyword>
<organism evidence="1 2">
    <name type="scientific">Claviceps aff. purpurea</name>
    <dbReference type="NCBI Taxonomy" id="1967640"/>
    <lineage>
        <taxon>Eukaryota</taxon>
        <taxon>Fungi</taxon>
        <taxon>Dikarya</taxon>
        <taxon>Ascomycota</taxon>
        <taxon>Pezizomycotina</taxon>
        <taxon>Sordariomycetes</taxon>
        <taxon>Hypocreomycetidae</taxon>
        <taxon>Hypocreales</taxon>
        <taxon>Clavicipitaceae</taxon>
        <taxon>Claviceps</taxon>
    </lineage>
</organism>
<proteinExistence type="predicted"/>
<gene>
    <name evidence="1" type="ORF">E4U09_006003</name>
</gene>
<dbReference type="Proteomes" id="UP000707071">
    <property type="component" value="Unassembled WGS sequence"/>
</dbReference>
<comment type="caution">
    <text evidence="1">The sequence shown here is derived from an EMBL/GenBank/DDBJ whole genome shotgun (WGS) entry which is preliminary data.</text>
</comment>
<accession>A0A9P7QBF2</accession>
<evidence type="ECO:0000313" key="2">
    <source>
        <dbReference type="Proteomes" id="UP000707071"/>
    </source>
</evidence>
<name>A0A9P7QBF2_9HYPO</name>
<sequence length="189" mass="21537">MPHKHDKNRGELPAFWSEANELDTGEPPAHLPTLLPLTTSGSLRVCTYPCASHPPTMHHRLDVPQGNSIFSSCGLASHYQTDQPRIIPQIRFQLNVRRLVVRQWLDCLKESHSDYSDITTGEVVLSQLPDNIDVNAELQTEKVDPVDLGRLRELEQHVGRAGEVLLSEVLYRYLISILRTSFVKRKLRR</sequence>
<dbReference type="EMBL" id="SRRH01000528">
    <property type="protein sequence ID" value="KAG6287675.1"/>
    <property type="molecule type" value="Genomic_DNA"/>
</dbReference>
<evidence type="ECO:0000313" key="1">
    <source>
        <dbReference type="EMBL" id="KAG6287675.1"/>
    </source>
</evidence>